<dbReference type="AlphaFoldDB" id="A0A0T6AZ24"/>
<gene>
    <name evidence="9" type="ORF">AMK59_8728</name>
</gene>
<dbReference type="SUPFAM" id="SSF109905">
    <property type="entry name" value="Surp module (SWAP domain)"/>
    <property type="match status" value="2"/>
</dbReference>
<keyword evidence="1" id="KW-0507">mRNA processing</keyword>
<comment type="caution">
    <text evidence="9">The sequence shown here is derived from an EMBL/GenBank/DDBJ whole genome shotgun (WGS) entry which is preliminary data.</text>
</comment>
<evidence type="ECO:0000256" key="7">
    <source>
        <dbReference type="SAM" id="MobiDB-lite"/>
    </source>
</evidence>
<name>A0A0T6AZ24_9SCAR</name>
<dbReference type="InterPro" id="IPR040397">
    <property type="entry name" value="SWAP"/>
</dbReference>
<dbReference type="FunFam" id="1.10.10.790:FF:000002">
    <property type="entry name" value="Splicing factor 3A subunit 1"/>
    <property type="match status" value="1"/>
</dbReference>
<evidence type="ECO:0000256" key="1">
    <source>
        <dbReference type="ARBA" id="ARBA00022664"/>
    </source>
</evidence>
<feature type="compositionally biased region" description="Basic and acidic residues" evidence="7">
    <location>
        <begin position="710"/>
        <end position="722"/>
    </location>
</feature>
<dbReference type="Gene3D" id="1.10.10.790">
    <property type="entry name" value="Surp module"/>
    <property type="match status" value="2"/>
</dbReference>
<dbReference type="OrthoDB" id="5836667at2759"/>
<feature type="region of interest" description="Disordered" evidence="7">
    <location>
        <begin position="460"/>
        <end position="534"/>
    </location>
</feature>
<dbReference type="InterPro" id="IPR019147">
    <property type="entry name" value="SWAP_N_domain"/>
</dbReference>
<evidence type="ECO:0000256" key="3">
    <source>
        <dbReference type="ARBA" id="ARBA00022884"/>
    </source>
</evidence>
<reference evidence="9 10" key="1">
    <citation type="submission" date="2015-09" db="EMBL/GenBank/DDBJ databases">
        <title>Draft genome of the scarab beetle Oryctes borbonicus.</title>
        <authorList>
            <person name="Meyer J.M."/>
            <person name="Markov G.V."/>
            <person name="Baskaran P."/>
            <person name="Herrmann M."/>
            <person name="Sommer R.J."/>
            <person name="Roedelsperger C."/>
        </authorList>
    </citation>
    <scope>NUCLEOTIDE SEQUENCE [LARGE SCALE GENOMIC DNA]</scope>
    <source>
        <strain evidence="9">OB123</strain>
        <tissue evidence="9">Whole animal</tissue>
    </source>
</reference>
<dbReference type="GO" id="GO:0000395">
    <property type="term" value="P:mRNA 5'-splice site recognition"/>
    <property type="evidence" value="ECO:0007669"/>
    <property type="project" value="TreeGrafter"/>
</dbReference>
<keyword evidence="6" id="KW-0508">mRNA splicing</keyword>
<dbReference type="GO" id="GO:0003723">
    <property type="term" value="F:RNA binding"/>
    <property type="evidence" value="ECO:0007669"/>
    <property type="project" value="UniProtKB-KW"/>
</dbReference>
<dbReference type="EMBL" id="LJIG01022476">
    <property type="protein sequence ID" value="KRT80374.1"/>
    <property type="molecule type" value="Genomic_DNA"/>
</dbReference>
<feature type="region of interest" description="Disordered" evidence="7">
    <location>
        <begin position="694"/>
        <end position="731"/>
    </location>
</feature>
<keyword evidence="5" id="KW-0804">Transcription</keyword>
<feature type="compositionally biased region" description="Basic and acidic residues" evidence="7">
    <location>
        <begin position="513"/>
        <end position="534"/>
    </location>
</feature>
<feature type="non-terminal residue" evidence="9">
    <location>
        <position position="1"/>
    </location>
</feature>
<keyword evidence="2" id="KW-0677">Repeat</keyword>
<feature type="compositionally biased region" description="Basic and acidic residues" evidence="7">
    <location>
        <begin position="822"/>
        <end position="850"/>
    </location>
</feature>
<dbReference type="SMART" id="SM01141">
    <property type="entry name" value="DRY_EERY"/>
    <property type="match status" value="1"/>
</dbReference>
<dbReference type="Proteomes" id="UP000051574">
    <property type="component" value="Unassembled WGS sequence"/>
</dbReference>
<feature type="region of interest" description="Disordered" evidence="7">
    <location>
        <begin position="787"/>
        <end position="907"/>
    </location>
</feature>
<feature type="region of interest" description="Disordered" evidence="7">
    <location>
        <begin position="590"/>
        <end position="620"/>
    </location>
</feature>
<feature type="domain" description="SURP motif" evidence="8">
    <location>
        <begin position="197"/>
        <end position="239"/>
    </location>
</feature>
<accession>A0A0T6AZ24</accession>
<evidence type="ECO:0000256" key="4">
    <source>
        <dbReference type="ARBA" id="ARBA00023015"/>
    </source>
</evidence>
<proteinExistence type="predicted"/>
<feature type="compositionally biased region" description="Polar residues" evidence="7">
    <location>
        <begin position="600"/>
        <end position="612"/>
    </location>
</feature>
<feature type="compositionally biased region" description="Basic and acidic residues" evidence="7">
    <location>
        <begin position="791"/>
        <end position="815"/>
    </location>
</feature>
<feature type="compositionally biased region" description="Basic and acidic residues" evidence="7">
    <location>
        <begin position="694"/>
        <end position="703"/>
    </location>
</feature>
<feature type="domain" description="SURP motif" evidence="8">
    <location>
        <begin position="540"/>
        <end position="580"/>
    </location>
</feature>
<keyword evidence="10" id="KW-1185">Reference proteome</keyword>
<dbReference type="Pfam" id="PF09750">
    <property type="entry name" value="DRY_EERY"/>
    <property type="match status" value="1"/>
</dbReference>
<dbReference type="PROSITE" id="PS50128">
    <property type="entry name" value="SURP"/>
    <property type="match status" value="2"/>
</dbReference>
<evidence type="ECO:0000313" key="10">
    <source>
        <dbReference type="Proteomes" id="UP000051574"/>
    </source>
</evidence>
<protein>
    <recommendedName>
        <fullName evidence="8">SURP motif domain-containing protein</fullName>
    </recommendedName>
</protein>
<feature type="compositionally biased region" description="Low complexity" evidence="7">
    <location>
        <begin position="469"/>
        <end position="481"/>
    </location>
</feature>
<keyword evidence="4" id="KW-0805">Transcription regulation</keyword>
<dbReference type="InterPro" id="IPR000061">
    <property type="entry name" value="Surp"/>
</dbReference>
<dbReference type="Pfam" id="PF01805">
    <property type="entry name" value="Surp"/>
    <property type="match status" value="2"/>
</dbReference>
<sequence>QTWRPNENLEKMAKWNTSETGILRKKVIPENHEDLLVFGYACKLFRDDEKAKYIDQGKHLIPWMGDETLRIDRYDCRGALSDLSSYESSREGYDAMRWLGLSDSERKIEQLCDEERYYSLHANEEEDAMYKEEELKRLQQKTNEFAYSYDVPQNPATVEPANVLICEEEEDKEYVPKPELNVPADITIPKTEKENARIEKTASFVCKQGPQMEILIKTKQANNPQFSFLNQSDTLYKYYKHVLNALKTGIYKIESNTQEEDKKETVEQDTNDDHYLHPSLVQTSVQATSTLPTIPTVIYKPTADCAYSQLVNRIQGSQVDGAGVATIQTNKSDGDVSPQAQNQLSYEQQQQQYYQYYYTMQYYEYYKQLVQQFHSMGGTDGQTIPPLIQEQINAQAAAFAQMAYTQYIQQSTSNPYSQLVSNLAQATKDNIYTPVPQNVSEINQAGDITKAPIIYSQTEVEKPQPQPQPQNLNLPTLNQPPKQEPSKPISQSDKPPRKHAFPLVHYGSDSEEETGHDTDSKEAESNDGRCKIPPDETKLIIDKMASYVAKNGRDFEAIVKSKGDPRFEFLNEEHEYHAYYKMKIKEFGEGDAAAPKEASKSVQNGVQPTQKELQVPQPTKLKDKKVITPVSFSIKKPKEEIPKDIKSALPIEESDEETPEEAPPTSKESTLAKTPEILQSNISITSATTSIIKDLPKEPEISSKESPLVVKEKSKTPEKKTTDNPLDGDDPILEMIDLTEDLEEKKDAKRAEDRIKDKLAAAAREKLALVYKDRALQMERKKKAAAFLKLKSAESDKSVSKSATKKDDKMEEDKVLVISDSDNNKVESEKEKNHSRSRSGTRDSYSKRDESDSEEGEIKKRRKSKKKKSHHKRKRSRSRHRSRSHYKKVKKRRKRSESYNETSSSDD</sequence>
<organism evidence="9 10">
    <name type="scientific">Oryctes borbonicus</name>
    <dbReference type="NCBI Taxonomy" id="1629725"/>
    <lineage>
        <taxon>Eukaryota</taxon>
        <taxon>Metazoa</taxon>
        <taxon>Ecdysozoa</taxon>
        <taxon>Arthropoda</taxon>
        <taxon>Hexapoda</taxon>
        <taxon>Insecta</taxon>
        <taxon>Pterygota</taxon>
        <taxon>Neoptera</taxon>
        <taxon>Endopterygota</taxon>
        <taxon>Coleoptera</taxon>
        <taxon>Polyphaga</taxon>
        <taxon>Scarabaeiformia</taxon>
        <taxon>Scarabaeidae</taxon>
        <taxon>Dynastinae</taxon>
        <taxon>Oryctes</taxon>
    </lineage>
</organism>
<evidence type="ECO:0000259" key="8">
    <source>
        <dbReference type="PROSITE" id="PS50128"/>
    </source>
</evidence>
<feature type="compositionally biased region" description="Basic residues" evidence="7">
    <location>
        <begin position="859"/>
        <end position="895"/>
    </location>
</feature>
<dbReference type="PANTHER" id="PTHR13161">
    <property type="entry name" value="SPLICING FACTOR SUPPRESSOR OF WHITE APRICOT"/>
    <property type="match status" value="1"/>
</dbReference>
<dbReference type="InterPro" id="IPR035967">
    <property type="entry name" value="SWAP/Surp_sf"/>
</dbReference>
<dbReference type="SMART" id="SM00648">
    <property type="entry name" value="SWAP"/>
    <property type="match status" value="2"/>
</dbReference>
<evidence type="ECO:0000256" key="5">
    <source>
        <dbReference type="ARBA" id="ARBA00023163"/>
    </source>
</evidence>
<dbReference type="PANTHER" id="PTHR13161:SF15">
    <property type="entry name" value="SPLICING FACTOR, SUPPRESSOR OF WHITE-APRICOT HOMOLOG"/>
    <property type="match status" value="1"/>
</dbReference>
<evidence type="ECO:0000313" key="9">
    <source>
        <dbReference type="EMBL" id="KRT80374.1"/>
    </source>
</evidence>
<evidence type="ECO:0000256" key="6">
    <source>
        <dbReference type="ARBA" id="ARBA00023187"/>
    </source>
</evidence>
<keyword evidence="3" id="KW-0694">RNA-binding</keyword>
<feature type="region of interest" description="Disordered" evidence="7">
    <location>
        <begin position="638"/>
        <end position="678"/>
    </location>
</feature>
<evidence type="ECO:0000256" key="2">
    <source>
        <dbReference type="ARBA" id="ARBA00022737"/>
    </source>
</evidence>